<proteinExistence type="predicted"/>
<protein>
    <submittedName>
        <fullName evidence="1">Uncharacterized protein</fullName>
    </submittedName>
</protein>
<evidence type="ECO:0000313" key="1">
    <source>
        <dbReference type="EMBL" id="KAJ7037571.1"/>
    </source>
</evidence>
<dbReference type="EMBL" id="JARJCM010000036">
    <property type="protein sequence ID" value="KAJ7037571.1"/>
    <property type="molecule type" value="Genomic_DNA"/>
</dbReference>
<dbReference type="Proteomes" id="UP001218188">
    <property type="component" value="Unassembled WGS sequence"/>
</dbReference>
<name>A0AAD6T2F6_9AGAR</name>
<gene>
    <name evidence="1" type="ORF">C8F04DRAFT_402757</name>
</gene>
<comment type="caution">
    <text evidence="1">The sequence shown here is derived from an EMBL/GenBank/DDBJ whole genome shotgun (WGS) entry which is preliminary data.</text>
</comment>
<dbReference type="AlphaFoldDB" id="A0AAD6T2F6"/>
<keyword evidence="2" id="KW-1185">Reference proteome</keyword>
<sequence length="276" mass="31040">MTTQSTGSSYVSSLDGSHAPPQGDIIEYQFWMRTAQLMTRTRLTGKNQWRGSDELVEWNRSNLGVCARCKACSVPRKCVIDDGHPSCRTCRTAKANCERKTKFLYDLTKDTYYPDFETFKSVYKRGPQASMTKFKALESRKKRRSLLKAAKSLPSVSTAASPNDPLPVCEMCARMYNIHSATPARALHRVLSIHTPLGIENAPAFEDVRLEVRAIQTGLSSVWAKLGSLYLGHQGEEQYLSVVRELMRKFCELQEALLNPTLEQLTNPDSLLANIQ</sequence>
<accession>A0AAD6T2F6</accession>
<evidence type="ECO:0000313" key="2">
    <source>
        <dbReference type="Proteomes" id="UP001218188"/>
    </source>
</evidence>
<reference evidence="1" key="1">
    <citation type="submission" date="2023-03" db="EMBL/GenBank/DDBJ databases">
        <title>Massive genome expansion in bonnet fungi (Mycena s.s.) driven by repeated elements and novel gene families across ecological guilds.</title>
        <authorList>
            <consortium name="Lawrence Berkeley National Laboratory"/>
            <person name="Harder C.B."/>
            <person name="Miyauchi S."/>
            <person name="Viragh M."/>
            <person name="Kuo A."/>
            <person name="Thoen E."/>
            <person name="Andreopoulos B."/>
            <person name="Lu D."/>
            <person name="Skrede I."/>
            <person name="Drula E."/>
            <person name="Henrissat B."/>
            <person name="Morin E."/>
            <person name="Kohler A."/>
            <person name="Barry K."/>
            <person name="LaButti K."/>
            <person name="Morin E."/>
            <person name="Salamov A."/>
            <person name="Lipzen A."/>
            <person name="Mereny Z."/>
            <person name="Hegedus B."/>
            <person name="Baldrian P."/>
            <person name="Stursova M."/>
            <person name="Weitz H."/>
            <person name="Taylor A."/>
            <person name="Grigoriev I.V."/>
            <person name="Nagy L.G."/>
            <person name="Martin F."/>
            <person name="Kauserud H."/>
        </authorList>
    </citation>
    <scope>NUCLEOTIDE SEQUENCE</scope>
    <source>
        <strain evidence="1">CBHHK200</strain>
    </source>
</reference>
<organism evidence="1 2">
    <name type="scientific">Mycena alexandri</name>
    <dbReference type="NCBI Taxonomy" id="1745969"/>
    <lineage>
        <taxon>Eukaryota</taxon>
        <taxon>Fungi</taxon>
        <taxon>Dikarya</taxon>
        <taxon>Basidiomycota</taxon>
        <taxon>Agaricomycotina</taxon>
        <taxon>Agaricomycetes</taxon>
        <taxon>Agaricomycetidae</taxon>
        <taxon>Agaricales</taxon>
        <taxon>Marasmiineae</taxon>
        <taxon>Mycenaceae</taxon>
        <taxon>Mycena</taxon>
    </lineage>
</organism>